<gene>
    <name evidence="5" type="ORF">LX66_5519</name>
</gene>
<evidence type="ECO:0000313" key="6">
    <source>
        <dbReference type="Proteomes" id="UP000316778"/>
    </source>
</evidence>
<feature type="domain" description="Ketoreductase" evidence="4">
    <location>
        <begin position="6"/>
        <end position="184"/>
    </location>
</feature>
<reference evidence="5 6" key="1">
    <citation type="journal article" date="2013" name="Stand. Genomic Sci.">
        <title>Genomic Encyclopedia of Type Strains, Phase I: The one thousand microbial genomes (KMG-I) project.</title>
        <authorList>
            <person name="Kyrpides N.C."/>
            <person name="Woyke T."/>
            <person name="Eisen J.A."/>
            <person name="Garrity G."/>
            <person name="Lilburn T.G."/>
            <person name="Beck B.J."/>
            <person name="Whitman W.B."/>
            <person name="Hugenholtz P."/>
            <person name="Klenk H.P."/>
        </authorList>
    </citation>
    <scope>NUCLEOTIDE SEQUENCE [LARGE SCALE GENOMIC DNA]</scope>
    <source>
        <strain evidence="5 6">DSM 13484</strain>
    </source>
</reference>
<dbReference type="InterPro" id="IPR002347">
    <property type="entry name" value="SDR_fam"/>
</dbReference>
<protein>
    <submittedName>
        <fullName evidence="5">Putative oxidoreductase</fullName>
    </submittedName>
</protein>
<evidence type="ECO:0000256" key="2">
    <source>
        <dbReference type="ARBA" id="ARBA00023002"/>
    </source>
</evidence>
<dbReference type="Gene3D" id="3.40.50.720">
    <property type="entry name" value="NAD(P)-binding Rossmann-like Domain"/>
    <property type="match status" value="1"/>
</dbReference>
<name>A0A562SIU6_CHIJA</name>
<organism evidence="5 6">
    <name type="scientific">Chitinophaga japonensis</name>
    <name type="common">Flexibacter japonensis</name>
    <dbReference type="NCBI Taxonomy" id="104662"/>
    <lineage>
        <taxon>Bacteria</taxon>
        <taxon>Pseudomonadati</taxon>
        <taxon>Bacteroidota</taxon>
        <taxon>Chitinophagia</taxon>
        <taxon>Chitinophagales</taxon>
        <taxon>Chitinophagaceae</taxon>
        <taxon>Chitinophaga</taxon>
    </lineage>
</organism>
<dbReference type="PROSITE" id="PS00061">
    <property type="entry name" value="ADH_SHORT"/>
    <property type="match status" value="1"/>
</dbReference>
<proteinExistence type="inferred from homology"/>
<dbReference type="AlphaFoldDB" id="A0A562SIU6"/>
<dbReference type="InterPro" id="IPR057326">
    <property type="entry name" value="KR_dom"/>
</dbReference>
<evidence type="ECO:0000256" key="1">
    <source>
        <dbReference type="ARBA" id="ARBA00006484"/>
    </source>
</evidence>
<comment type="caution">
    <text evidence="5">The sequence shown here is derived from an EMBL/GenBank/DDBJ whole genome shotgun (WGS) entry which is preliminary data.</text>
</comment>
<dbReference type="PRINTS" id="PR00081">
    <property type="entry name" value="GDHRDH"/>
</dbReference>
<dbReference type="EMBL" id="VLLG01000008">
    <property type="protein sequence ID" value="TWI80914.1"/>
    <property type="molecule type" value="Genomic_DNA"/>
</dbReference>
<dbReference type="PRINTS" id="PR00080">
    <property type="entry name" value="SDRFAMILY"/>
</dbReference>
<dbReference type="PANTHER" id="PTHR44196:SF1">
    <property type="entry name" value="DEHYDROGENASE_REDUCTASE SDR FAMILY MEMBER 7B"/>
    <property type="match status" value="1"/>
</dbReference>
<dbReference type="PANTHER" id="PTHR44196">
    <property type="entry name" value="DEHYDROGENASE/REDUCTASE SDR FAMILY MEMBER 7B"/>
    <property type="match status" value="1"/>
</dbReference>
<keyword evidence="2" id="KW-0560">Oxidoreductase</keyword>
<dbReference type="InterPro" id="IPR036291">
    <property type="entry name" value="NAD(P)-bd_dom_sf"/>
</dbReference>
<dbReference type="Proteomes" id="UP000316778">
    <property type="component" value="Unassembled WGS sequence"/>
</dbReference>
<keyword evidence="6" id="KW-1185">Reference proteome</keyword>
<dbReference type="SUPFAM" id="SSF51735">
    <property type="entry name" value="NAD(P)-binding Rossmann-fold domains"/>
    <property type="match status" value="1"/>
</dbReference>
<accession>A0A562SIU6</accession>
<dbReference type="InterPro" id="IPR020904">
    <property type="entry name" value="Sc_DH/Rdtase_CS"/>
</dbReference>
<dbReference type="GO" id="GO:0016491">
    <property type="term" value="F:oxidoreductase activity"/>
    <property type="evidence" value="ECO:0007669"/>
    <property type="project" value="UniProtKB-KW"/>
</dbReference>
<evidence type="ECO:0000259" key="4">
    <source>
        <dbReference type="SMART" id="SM00822"/>
    </source>
</evidence>
<evidence type="ECO:0000313" key="5">
    <source>
        <dbReference type="EMBL" id="TWI80914.1"/>
    </source>
</evidence>
<dbReference type="SMART" id="SM00822">
    <property type="entry name" value="PKS_KR"/>
    <property type="match status" value="1"/>
</dbReference>
<dbReference type="RefSeq" id="WP_145719467.1">
    <property type="nucleotide sequence ID" value="NZ_BAAAFY010000003.1"/>
</dbReference>
<dbReference type="GO" id="GO:0016020">
    <property type="term" value="C:membrane"/>
    <property type="evidence" value="ECO:0007669"/>
    <property type="project" value="TreeGrafter"/>
</dbReference>
<dbReference type="Pfam" id="PF00106">
    <property type="entry name" value="adh_short"/>
    <property type="match status" value="1"/>
</dbReference>
<dbReference type="OrthoDB" id="9810734at2"/>
<sequence length="247" mass="26365">MKTQNNTMLVTGGSAGIGFAIAKLFNEKGNKVIITGRDASRLEQAAAQLPGVTPLISDVTSEADVDKLVETLRTQFPALNVLVNNAGYAAYYQLAGGGENWPEAQAEMHTNYLSLVRLTEKLLPLLQQQPAAAVVNVSSIVAYAPGLRLPTYSASKAAVHAYTRVLRLALQDTPVKVFELMPPLVNTSFSAAIGGENGIPPETVAQELLAHMERDEYSIHVGDTANIYALLRESPDKALLALNGIPA</sequence>
<evidence type="ECO:0000256" key="3">
    <source>
        <dbReference type="RuleBase" id="RU000363"/>
    </source>
</evidence>
<comment type="similarity">
    <text evidence="1 3">Belongs to the short-chain dehydrogenases/reductases (SDR) family.</text>
</comment>